<dbReference type="EMBL" id="JASBWV010000002">
    <property type="protein sequence ID" value="KAJ9127631.1"/>
    <property type="molecule type" value="Genomic_DNA"/>
</dbReference>
<sequence length="308" mass="34356">MSSSPELTEKIHFLDISSKLPGYKQCWSPNTLKTRLLLNAKGIPYTEQYVSYPDIAPLLKSYGVPPNESGFAFTLPAIYHPETLQDVVPGGKIMTESVAIAHHLDKLYPHTVVQAFPEPKDQSEALWKEAEHLLRAIVFPAEDGKGFRLLMPRIPLILDDRGSEHFIRTRTASHAQHLSPLRWGSENPEDDWTALRPAVLAYIKFHESTRSKAIAAGLGEEGPFLWGSKVTMGDIYLASILVWFRSAGDAMLDRFLAIGEKDEPASRKSDGEAVWEKSPIRSVWDAFGKEGWLEAVGEPREIPVGNAE</sequence>
<proteinExistence type="predicted"/>
<evidence type="ECO:0000313" key="2">
    <source>
        <dbReference type="Proteomes" id="UP001234202"/>
    </source>
</evidence>
<gene>
    <name evidence="1" type="ORF">QFC24_001041</name>
</gene>
<keyword evidence="2" id="KW-1185">Reference proteome</keyword>
<name>A0ACC2XX39_9TREE</name>
<comment type="caution">
    <text evidence="1">The sequence shown here is derived from an EMBL/GenBank/DDBJ whole genome shotgun (WGS) entry which is preliminary data.</text>
</comment>
<organism evidence="1 2">
    <name type="scientific">Naganishia onofrii</name>
    <dbReference type="NCBI Taxonomy" id="1851511"/>
    <lineage>
        <taxon>Eukaryota</taxon>
        <taxon>Fungi</taxon>
        <taxon>Dikarya</taxon>
        <taxon>Basidiomycota</taxon>
        <taxon>Agaricomycotina</taxon>
        <taxon>Tremellomycetes</taxon>
        <taxon>Filobasidiales</taxon>
        <taxon>Filobasidiaceae</taxon>
        <taxon>Naganishia</taxon>
    </lineage>
</organism>
<accession>A0ACC2XX39</accession>
<evidence type="ECO:0000313" key="1">
    <source>
        <dbReference type="EMBL" id="KAJ9127631.1"/>
    </source>
</evidence>
<protein>
    <submittedName>
        <fullName evidence="1">Uncharacterized protein</fullName>
    </submittedName>
</protein>
<dbReference type="Proteomes" id="UP001234202">
    <property type="component" value="Unassembled WGS sequence"/>
</dbReference>
<reference evidence="1" key="1">
    <citation type="submission" date="2023-04" db="EMBL/GenBank/DDBJ databases">
        <title>Draft Genome sequencing of Naganishia species isolated from polar environments using Oxford Nanopore Technology.</title>
        <authorList>
            <person name="Leo P."/>
            <person name="Venkateswaran K."/>
        </authorList>
    </citation>
    <scope>NUCLEOTIDE SEQUENCE</scope>
    <source>
        <strain evidence="1">DBVPG 5303</strain>
    </source>
</reference>